<dbReference type="AlphaFoldDB" id="A0A8J3QD43"/>
<keyword evidence="3" id="KW-1185">Reference proteome</keyword>
<evidence type="ECO:0000313" key="2">
    <source>
        <dbReference type="EMBL" id="GIH08475.1"/>
    </source>
</evidence>
<organism evidence="2 3">
    <name type="scientific">Rhizocola hellebori</name>
    <dbReference type="NCBI Taxonomy" id="1392758"/>
    <lineage>
        <taxon>Bacteria</taxon>
        <taxon>Bacillati</taxon>
        <taxon>Actinomycetota</taxon>
        <taxon>Actinomycetes</taxon>
        <taxon>Micromonosporales</taxon>
        <taxon>Micromonosporaceae</taxon>
        <taxon>Rhizocola</taxon>
    </lineage>
</organism>
<proteinExistence type="predicted"/>
<reference evidence="2" key="1">
    <citation type="submission" date="2021-01" db="EMBL/GenBank/DDBJ databases">
        <title>Whole genome shotgun sequence of Rhizocola hellebori NBRC 109834.</title>
        <authorList>
            <person name="Komaki H."/>
            <person name="Tamura T."/>
        </authorList>
    </citation>
    <scope>NUCLEOTIDE SEQUENCE</scope>
    <source>
        <strain evidence="2">NBRC 109834</strain>
    </source>
</reference>
<protein>
    <submittedName>
        <fullName evidence="2">Uncharacterized protein</fullName>
    </submittedName>
</protein>
<dbReference type="EMBL" id="BONY01000050">
    <property type="protein sequence ID" value="GIH08475.1"/>
    <property type="molecule type" value="Genomic_DNA"/>
</dbReference>
<accession>A0A8J3QD43</accession>
<evidence type="ECO:0000313" key="3">
    <source>
        <dbReference type="Proteomes" id="UP000612899"/>
    </source>
</evidence>
<comment type="caution">
    <text evidence="2">The sequence shown here is derived from an EMBL/GenBank/DDBJ whole genome shotgun (WGS) entry which is preliminary data.</text>
</comment>
<name>A0A8J3QD43_9ACTN</name>
<gene>
    <name evidence="2" type="ORF">Rhe02_65420</name>
</gene>
<feature type="region of interest" description="Disordered" evidence="1">
    <location>
        <begin position="1"/>
        <end position="23"/>
    </location>
</feature>
<dbReference type="Proteomes" id="UP000612899">
    <property type="component" value="Unassembled WGS sequence"/>
</dbReference>
<sequence length="97" mass="10242">MSPESDNNASKDKDPNALSGTYSPALDTVIDTLNNDEFPCMDCCDDGRHRNRPSGQTSAMAEPASFCGNPIQVGAVAGADLRVSQVWFERTCASSAG</sequence>
<evidence type="ECO:0000256" key="1">
    <source>
        <dbReference type="SAM" id="MobiDB-lite"/>
    </source>
</evidence>